<name>A0ABR3F885_9AGAR</name>
<evidence type="ECO:0000313" key="3">
    <source>
        <dbReference type="Proteomes" id="UP001465976"/>
    </source>
</evidence>
<comment type="caution">
    <text evidence="2">The sequence shown here is derived from an EMBL/GenBank/DDBJ whole genome shotgun (WGS) entry which is preliminary data.</text>
</comment>
<sequence length="244" mass="26137">MMKSHTFSVVYSLLALFGGARAAPQNPQPSKRAIYANLQNTTCVLSPDVPRANFAEGARRTKARILLWLALGLELNDLSSLSGVPLTLDVGILDTTTCQPLPNVMVEVWGANPLGDFGDTFLRGSFQTNTAGIAEFQTIFPGFTSDAANHISIAVHQSDSIDSPTAHTGRVFFTDRWTDVISMSDAYKGNTHTRVLNGQDTSFADASKNGFNAIVDIESIGDDWPSGVVGYITLGINPGQSIEA</sequence>
<dbReference type="SUPFAM" id="SSF49482">
    <property type="entry name" value="Aromatic compound dioxygenase"/>
    <property type="match status" value="1"/>
</dbReference>
<dbReference type="Proteomes" id="UP001465976">
    <property type="component" value="Unassembled WGS sequence"/>
</dbReference>
<protein>
    <submittedName>
        <fullName evidence="2">Uncharacterized protein</fullName>
    </submittedName>
</protein>
<dbReference type="Gene3D" id="2.60.130.10">
    <property type="entry name" value="Aromatic compound dioxygenase"/>
    <property type="match status" value="1"/>
</dbReference>
<dbReference type="PANTHER" id="PTHR34315:SF1">
    <property type="entry name" value="INTRADIOL RING-CLEAVAGE DIOXYGENASES DOMAIN-CONTAINING PROTEIN-RELATED"/>
    <property type="match status" value="1"/>
</dbReference>
<proteinExistence type="predicted"/>
<keyword evidence="1" id="KW-0732">Signal</keyword>
<dbReference type="InterPro" id="IPR015889">
    <property type="entry name" value="Intradiol_dOase_core"/>
</dbReference>
<accession>A0ABR3F885</accession>
<gene>
    <name evidence="2" type="ORF">V5O48_010588</name>
</gene>
<feature type="chain" id="PRO_5046895439" evidence="1">
    <location>
        <begin position="23"/>
        <end position="244"/>
    </location>
</feature>
<evidence type="ECO:0000313" key="2">
    <source>
        <dbReference type="EMBL" id="KAL0571373.1"/>
    </source>
</evidence>
<dbReference type="EMBL" id="JBAHYK010000779">
    <property type="protein sequence ID" value="KAL0571373.1"/>
    <property type="molecule type" value="Genomic_DNA"/>
</dbReference>
<feature type="signal peptide" evidence="1">
    <location>
        <begin position="1"/>
        <end position="22"/>
    </location>
</feature>
<dbReference type="PANTHER" id="PTHR34315">
    <property type="match status" value="1"/>
</dbReference>
<organism evidence="2 3">
    <name type="scientific">Marasmius crinis-equi</name>
    <dbReference type="NCBI Taxonomy" id="585013"/>
    <lineage>
        <taxon>Eukaryota</taxon>
        <taxon>Fungi</taxon>
        <taxon>Dikarya</taxon>
        <taxon>Basidiomycota</taxon>
        <taxon>Agaricomycotina</taxon>
        <taxon>Agaricomycetes</taxon>
        <taxon>Agaricomycetidae</taxon>
        <taxon>Agaricales</taxon>
        <taxon>Marasmiineae</taxon>
        <taxon>Marasmiaceae</taxon>
        <taxon>Marasmius</taxon>
    </lineage>
</organism>
<evidence type="ECO:0000256" key="1">
    <source>
        <dbReference type="SAM" id="SignalP"/>
    </source>
</evidence>
<reference evidence="2 3" key="1">
    <citation type="submission" date="2024-02" db="EMBL/GenBank/DDBJ databases">
        <title>A draft genome for the cacao thread blight pathogen Marasmius crinis-equi.</title>
        <authorList>
            <person name="Cohen S.P."/>
            <person name="Baruah I.K."/>
            <person name="Amoako-Attah I."/>
            <person name="Bukari Y."/>
            <person name="Meinhardt L.W."/>
            <person name="Bailey B.A."/>
        </authorList>
    </citation>
    <scope>NUCLEOTIDE SEQUENCE [LARGE SCALE GENOMIC DNA]</scope>
    <source>
        <strain evidence="2 3">GH-76</strain>
    </source>
</reference>
<keyword evidence="3" id="KW-1185">Reference proteome</keyword>